<accession>A0A9X2I2I1</accession>
<dbReference type="GO" id="GO:0003924">
    <property type="term" value="F:GTPase activity"/>
    <property type="evidence" value="ECO:0007669"/>
    <property type="project" value="UniProtKB-UniRule"/>
</dbReference>
<dbReference type="InterPro" id="IPR010914">
    <property type="entry name" value="RsgA_GTPase_dom"/>
</dbReference>
<dbReference type="Gene3D" id="1.10.40.50">
    <property type="entry name" value="Probable gtpase engc, domain 3"/>
    <property type="match status" value="1"/>
</dbReference>
<keyword evidence="3 7" id="KW-0378">Hydrolase</keyword>
<keyword evidence="3" id="KW-0963">Cytoplasm</keyword>
<evidence type="ECO:0000259" key="5">
    <source>
        <dbReference type="PROSITE" id="PS50936"/>
    </source>
</evidence>
<comment type="similarity">
    <text evidence="3">Belongs to the TRAFAC class YlqF/YawG GTPase family. RsgA subfamily.</text>
</comment>
<feature type="domain" description="CP-type G" evidence="6">
    <location>
        <begin position="103"/>
        <end position="270"/>
    </location>
</feature>
<feature type="binding site" evidence="3">
    <location>
        <position position="294"/>
    </location>
    <ligand>
        <name>Zn(2+)</name>
        <dbReference type="ChEBI" id="CHEBI:29105"/>
    </ligand>
</feature>
<dbReference type="AlphaFoldDB" id="A0A9X2I2I1"/>
<keyword evidence="3" id="KW-0690">Ribosome biogenesis</keyword>
<sequence length="338" mass="37472">MSKRKLTRRQAWRIEKIQKEREERVAKRDQKAHETLGESDLGPEQDGLIVTHYGTQVMVEDTATGTAKRCHFRSNLGGLVTGDKVTWRDGKPYGVVVARSERNTALMRPDPYGAMKTVAANIDRIVIVLAPYPEPHFNLIDRYLVAAEAIDIEPALVINKVDLIDDEQRAKVEAIHTLYEGLGYQVIRASAKQEQGLAPLREYLAHYTSVFVGQSGVGKSSLVNALLPEVNSRVGDLSEKQTGTHTTTSAQLYHIPTGGELIDSPGIREFGLWHIEPEDVLAGFKEFRPFIGACKFRDCSHTVEPGCAILQALENGDISPGRLAGYRRILADLHPGRL</sequence>
<dbReference type="Proteomes" id="UP001139319">
    <property type="component" value="Unassembled WGS sequence"/>
</dbReference>
<dbReference type="InterPro" id="IPR027417">
    <property type="entry name" value="P-loop_NTPase"/>
</dbReference>
<comment type="subcellular location">
    <subcellularLocation>
        <location evidence="3">Cytoplasm</location>
    </subcellularLocation>
</comment>
<keyword evidence="3" id="KW-0862">Zinc</keyword>
<comment type="cofactor">
    <cofactor evidence="3">
        <name>Zn(2+)</name>
        <dbReference type="ChEBI" id="CHEBI:29105"/>
    </cofactor>
    <text evidence="3">Binds 1 zinc ion per subunit.</text>
</comment>
<dbReference type="GO" id="GO:0042274">
    <property type="term" value="P:ribosomal small subunit biogenesis"/>
    <property type="evidence" value="ECO:0007669"/>
    <property type="project" value="UniProtKB-UniRule"/>
</dbReference>
<dbReference type="GO" id="GO:0019843">
    <property type="term" value="F:rRNA binding"/>
    <property type="evidence" value="ECO:0007669"/>
    <property type="project" value="UniProtKB-KW"/>
</dbReference>
<feature type="binding site" evidence="3">
    <location>
        <begin position="213"/>
        <end position="221"/>
    </location>
    <ligand>
        <name>GTP</name>
        <dbReference type="ChEBI" id="CHEBI:37565"/>
    </ligand>
</feature>
<dbReference type="EMBL" id="JAMFTH010000008">
    <property type="protein sequence ID" value="MCP8900901.1"/>
    <property type="molecule type" value="Genomic_DNA"/>
</dbReference>
<feature type="binding site" evidence="3">
    <location>
        <position position="299"/>
    </location>
    <ligand>
        <name>Zn(2+)</name>
        <dbReference type="ChEBI" id="CHEBI:29105"/>
    </ligand>
</feature>
<name>A0A9X2I2I1_9GAMM</name>
<keyword evidence="3" id="KW-0479">Metal-binding</keyword>
<dbReference type="GO" id="GO:0005737">
    <property type="term" value="C:cytoplasm"/>
    <property type="evidence" value="ECO:0007669"/>
    <property type="project" value="UniProtKB-SubCell"/>
</dbReference>
<feature type="domain" description="EngC GTPase" evidence="5">
    <location>
        <begin position="120"/>
        <end position="268"/>
    </location>
</feature>
<dbReference type="PANTHER" id="PTHR32120">
    <property type="entry name" value="SMALL RIBOSOMAL SUBUNIT BIOGENESIS GTPASE RSGA"/>
    <property type="match status" value="1"/>
</dbReference>
<feature type="binding site" evidence="3">
    <location>
        <position position="301"/>
    </location>
    <ligand>
        <name>Zn(2+)</name>
        <dbReference type="ChEBI" id="CHEBI:29105"/>
    </ligand>
</feature>
<feature type="binding site" evidence="3">
    <location>
        <begin position="159"/>
        <end position="162"/>
    </location>
    <ligand>
        <name>GTP</name>
        <dbReference type="ChEBI" id="CHEBI:37565"/>
    </ligand>
</feature>
<evidence type="ECO:0000313" key="7">
    <source>
        <dbReference type="EMBL" id="MCP8900901.1"/>
    </source>
</evidence>
<evidence type="ECO:0000256" key="2">
    <source>
        <dbReference type="ARBA" id="ARBA00023134"/>
    </source>
</evidence>
<dbReference type="InterPro" id="IPR030378">
    <property type="entry name" value="G_CP_dom"/>
</dbReference>
<evidence type="ECO:0000256" key="1">
    <source>
        <dbReference type="ARBA" id="ARBA00022741"/>
    </source>
</evidence>
<keyword evidence="1 3" id="KW-0547">Nucleotide-binding</keyword>
<organism evidence="7 8">
    <name type="scientific">Gilvimarinus xylanilyticus</name>
    <dbReference type="NCBI Taxonomy" id="2944139"/>
    <lineage>
        <taxon>Bacteria</taxon>
        <taxon>Pseudomonadati</taxon>
        <taxon>Pseudomonadota</taxon>
        <taxon>Gammaproteobacteria</taxon>
        <taxon>Cellvibrionales</taxon>
        <taxon>Cellvibrionaceae</taxon>
        <taxon>Gilvimarinus</taxon>
    </lineage>
</organism>
<evidence type="ECO:0000256" key="3">
    <source>
        <dbReference type="HAMAP-Rule" id="MF_01820"/>
    </source>
</evidence>
<evidence type="ECO:0000256" key="4">
    <source>
        <dbReference type="SAM" id="MobiDB-lite"/>
    </source>
</evidence>
<comment type="caution">
    <text evidence="7">The sequence shown here is derived from an EMBL/GenBank/DDBJ whole genome shotgun (WGS) entry which is preliminary data.</text>
</comment>
<dbReference type="CDD" id="cd01854">
    <property type="entry name" value="YjeQ_EngC"/>
    <property type="match status" value="1"/>
</dbReference>
<dbReference type="PROSITE" id="PS51721">
    <property type="entry name" value="G_CP"/>
    <property type="match status" value="1"/>
</dbReference>
<dbReference type="GO" id="GO:0005525">
    <property type="term" value="F:GTP binding"/>
    <property type="evidence" value="ECO:0007669"/>
    <property type="project" value="UniProtKB-UniRule"/>
</dbReference>
<feature type="region of interest" description="Disordered" evidence="4">
    <location>
        <begin position="20"/>
        <end position="41"/>
    </location>
</feature>
<feature type="compositionally biased region" description="Basic and acidic residues" evidence="4">
    <location>
        <begin position="20"/>
        <end position="36"/>
    </location>
</feature>
<dbReference type="InterPro" id="IPR012340">
    <property type="entry name" value="NA-bd_OB-fold"/>
</dbReference>
<dbReference type="RefSeq" id="WP_253969188.1">
    <property type="nucleotide sequence ID" value="NZ_JAMFTH010000008.1"/>
</dbReference>
<dbReference type="Pfam" id="PF03193">
    <property type="entry name" value="RsgA_GTPase"/>
    <property type="match status" value="1"/>
</dbReference>
<protein>
    <recommendedName>
        <fullName evidence="3">Small ribosomal subunit biogenesis GTPase RsgA</fullName>
        <ecNumber evidence="3">3.6.1.-</ecNumber>
    </recommendedName>
</protein>
<dbReference type="PANTHER" id="PTHR32120:SF11">
    <property type="entry name" value="SMALL RIBOSOMAL SUBUNIT BIOGENESIS GTPASE RSGA 1, MITOCHONDRIAL-RELATED"/>
    <property type="match status" value="1"/>
</dbReference>
<proteinExistence type="inferred from homology"/>
<dbReference type="Gene3D" id="3.40.50.300">
    <property type="entry name" value="P-loop containing nucleotide triphosphate hydrolases"/>
    <property type="match status" value="1"/>
</dbReference>
<evidence type="ECO:0000313" key="8">
    <source>
        <dbReference type="Proteomes" id="UP001139319"/>
    </source>
</evidence>
<keyword evidence="3" id="KW-0699">rRNA-binding</keyword>
<dbReference type="InterPro" id="IPR004881">
    <property type="entry name" value="Ribosome_biogen_GTPase_RsgA"/>
</dbReference>
<dbReference type="HAMAP" id="MF_01820">
    <property type="entry name" value="GTPase_RsgA"/>
    <property type="match status" value="1"/>
</dbReference>
<reference evidence="7" key="1">
    <citation type="submission" date="2022-05" db="EMBL/GenBank/DDBJ databases">
        <authorList>
            <person name="Sun H.-N."/>
        </authorList>
    </citation>
    <scope>NUCLEOTIDE SEQUENCE</scope>
    <source>
        <strain evidence="7">HB14</strain>
    </source>
</reference>
<comment type="function">
    <text evidence="3">One of several proteins that assist in the late maturation steps of the functional core of the 30S ribosomal subunit. Helps release RbfA from mature subunits. May play a role in the assembly of ribosomal proteins into the subunit. Circularly permuted GTPase that catalyzes slow GTP hydrolysis, GTPase activity is stimulated by the 30S ribosomal subunit.</text>
</comment>
<gene>
    <name evidence="3 7" type="primary">rsgA</name>
    <name evidence="7" type="ORF">M6D89_16470</name>
</gene>
<dbReference type="NCBIfam" id="NF008931">
    <property type="entry name" value="PRK12288.1"/>
    <property type="match status" value="1"/>
</dbReference>
<dbReference type="SUPFAM" id="SSF52540">
    <property type="entry name" value="P-loop containing nucleoside triphosphate hydrolases"/>
    <property type="match status" value="1"/>
</dbReference>
<dbReference type="EC" id="3.6.1.-" evidence="3"/>
<keyword evidence="3" id="KW-0694">RNA-binding</keyword>
<feature type="binding site" evidence="3">
    <location>
        <position position="307"/>
    </location>
    <ligand>
        <name>Zn(2+)</name>
        <dbReference type="ChEBI" id="CHEBI:29105"/>
    </ligand>
</feature>
<evidence type="ECO:0000259" key="6">
    <source>
        <dbReference type="PROSITE" id="PS51721"/>
    </source>
</evidence>
<keyword evidence="2 3" id="KW-0342">GTP-binding</keyword>
<dbReference type="Gene3D" id="2.40.50.140">
    <property type="entry name" value="Nucleic acid-binding proteins"/>
    <property type="match status" value="1"/>
</dbReference>
<dbReference type="NCBIfam" id="TIGR00157">
    <property type="entry name" value="ribosome small subunit-dependent GTPase A"/>
    <property type="match status" value="1"/>
</dbReference>
<reference evidence="7" key="2">
    <citation type="submission" date="2023-01" db="EMBL/GenBank/DDBJ databases">
        <title>Gilvimarinus xylanilyticus HB14 isolated from Caulerpa lentillifera aquaculture base in Hainan, China.</title>
        <authorList>
            <person name="Zhang Y.-J."/>
        </authorList>
    </citation>
    <scope>NUCLEOTIDE SEQUENCE</scope>
    <source>
        <strain evidence="7">HB14</strain>
    </source>
</reference>
<dbReference type="PROSITE" id="PS50936">
    <property type="entry name" value="ENGC_GTPASE"/>
    <property type="match status" value="1"/>
</dbReference>
<dbReference type="GO" id="GO:0046872">
    <property type="term" value="F:metal ion binding"/>
    <property type="evidence" value="ECO:0007669"/>
    <property type="project" value="UniProtKB-KW"/>
</dbReference>
<keyword evidence="8" id="KW-1185">Reference proteome</keyword>
<comment type="subunit">
    <text evidence="3">Monomer. Associates with 30S ribosomal subunit, binds 16S rRNA.</text>
</comment>